<evidence type="ECO:0000313" key="2">
    <source>
        <dbReference type="EMBL" id="CAD7262903.1"/>
    </source>
</evidence>
<sequence>MLSSTAEDGEIEVRISARAITFQRSKPGRQRGFLHHTTTSPPLARPSARSNNTPINNDSSSGSLVDGVVYDEPKRAILESYTSTLESLENIMISNDTNNVNPKVLNLDEDRNTPPSSPGWSSLEPVMDSDYELALASVLVNKNHSHPESSRNTVSSHIFAPTKNNKDGVAEVLTTEEDSETATTRVKWSDWGDSETRRVNSTTNFTGLGSLLDLYNPYKLSESWEVLKARVNLSRQCGEEYGTFLEELHRGTPWALKALRGEEVRGRRGSYDVTPLSDLQEKCRPTVPIESTFSARVSCGGFQTVRAPELRLRGGTILLPESHKSRDRLPHGTDVKTSLVTDFRMELTLNQSVELNTTSALVNYATEAGALDLSGC</sequence>
<proteinExistence type="predicted"/>
<name>A0A7R9AYS5_TIMSH</name>
<accession>A0A7R9AYS5</accession>
<reference evidence="2" key="1">
    <citation type="submission" date="2020-11" db="EMBL/GenBank/DDBJ databases">
        <authorList>
            <person name="Tran Van P."/>
        </authorList>
    </citation>
    <scope>NUCLEOTIDE SEQUENCE</scope>
</reference>
<organism evidence="2">
    <name type="scientific">Timema shepardi</name>
    <name type="common">Walking stick</name>
    <dbReference type="NCBI Taxonomy" id="629360"/>
    <lineage>
        <taxon>Eukaryota</taxon>
        <taxon>Metazoa</taxon>
        <taxon>Ecdysozoa</taxon>
        <taxon>Arthropoda</taxon>
        <taxon>Hexapoda</taxon>
        <taxon>Insecta</taxon>
        <taxon>Pterygota</taxon>
        <taxon>Neoptera</taxon>
        <taxon>Polyneoptera</taxon>
        <taxon>Phasmatodea</taxon>
        <taxon>Timematodea</taxon>
        <taxon>Timematoidea</taxon>
        <taxon>Timematidae</taxon>
        <taxon>Timema</taxon>
    </lineage>
</organism>
<dbReference type="EMBL" id="OC003169">
    <property type="protein sequence ID" value="CAD7262903.1"/>
    <property type="molecule type" value="Genomic_DNA"/>
</dbReference>
<evidence type="ECO:0000256" key="1">
    <source>
        <dbReference type="SAM" id="MobiDB-lite"/>
    </source>
</evidence>
<dbReference type="AlphaFoldDB" id="A0A7R9AYS5"/>
<feature type="region of interest" description="Disordered" evidence="1">
    <location>
        <begin position="22"/>
        <end position="66"/>
    </location>
</feature>
<feature type="compositionally biased region" description="Polar residues" evidence="1">
    <location>
        <begin position="48"/>
        <end position="57"/>
    </location>
</feature>
<protein>
    <submittedName>
        <fullName evidence="2">Uncharacterized protein</fullName>
    </submittedName>
</protein>
<gene>
    <name evidence="2" type="ORF">TSIB3V08_LOCUS6999</name>
</gene>